<dbReference type="Gene3D" id="1.20.58.90">
    <property type="match status" value="1"/>
</dbReference>
<keyword evidence="3" id="KW-1185">Reference proteome</keyword>
<name>A0A8S9XNV8_APOLU</name>
<proteinExistence type="predicted"/>
<protein>
    <submittedName>
        <fullName evidence="2">Uncharacterized protein</fullName>
    </submittedName>
</protein>
<dbReference type="SUPFAM" id="SSF46988">
    <property type="entry name" value="Tubulin chaperone cofactor A"/>
    <property type="match status" value="1"/>
</dbReference>
<feature type="region of interest" description="Disordered" evidence="1">
    <location>
        <begin position="221"/>
        <end position="241"/>
    </location>
</feature>
<evidence type="ECO:0000256" key="1">
    <source>
        <dbReference type="SAM" id="MobiDB-lite"/>
    </source>
</evidence>
<accession>A0A8S9XNV8</accession>
<sequence length="241" mass="27028">MKKIQELRKGPKLSMMSPAMKPEEIEELVTRLSSLISMLKSCAKEKEVVSKTIEEHRNSLRMYTSEEYKTKHELSAARMRKTLSESKAALKDCNDRLSRVYSALQDAVSSSTGIKYRKEYKEACKLLQSAKQYLRLAISSSESRPSTARLNSDLQESSMSSVAPEKIVEMVVGIKNCVEDPMQDLEPLQNNPELETATEEVEKISELQIEAVGLLEKECSDKDAELSIGGNKKSSETVNVE</sequence>
<comment type="caution">
    <text evidence="2">The sequence shown here is derived from an EMBL/GenBank/DDBJ whole genome shotgun (WGS) entry which is preliminary data.</text>
</comment>
<dbReference type="GO" id="GO:0007023">
    <property type="term" value="P:post-chaperonin tubulin folding pathway"/>
    <property type="evidence" value="ECO:0007669"/>
    <property type="project" value="InterPro"/>
</dbReference>
<gene>
    <name evidence="2" type="ORF">GE061_015475</name>
</gene>
<dbReference type="Proteomes" id="UP000466442">
    <property type="component" value="Unassembled WGS sequence"/>
</dbReference>
<organism evidence="2 3">
    <name type="scientific">Apolygus lucorum</name>
    <name type="common">Small green plant bug</name>
    <name type="synonym">Lygocoris lucorum</name>
    <dbReference type="NCBI Taxonomy" id="248454"/>
    <lineage>
        <taxon>Eukaryota</taxon>
        <taxon>Metazoa</taxon>
        <taxon>Ecdysozoa</taxon>
        <taxon>Arthropoda</taxon>
        <taxon>Hexapoda</taxon>
        <taxon>Insecta</taxon>
        <taxon>Pterygota</taxon>
        <taxon>Neoptera</taxon>
        <taxon>Paraneoptera</taxon>
        <taxon>Hemiptera</taxon>
        <taxon>Heteroptera</taxon>
        <taxon>Panheteroptera</taxon>
        <taxon>Cimicomorpha</taxon>
        <taxon>Miridae</taxon>
        <taxon>Mirini</taxon>
        <taxon>Apolygus</taxon>
    </lineage>
</organism>
<dbReference type="AlphaFoldDB" id="A0A8S9XNV8"/>
<dbReference type="GO" id="GO:0007021">
    <property type="term" value="P:tubulin complex assembly"/>
    <property type="evidence" value="ECO:0007669"/>
    <property type="project" value="InterPro"/>
</dbReference>
<evidence type="ECO:0000313" key="3">
    <source>
        <dbReference type="Proteomes" id="UP000466442"/>
    </source>
</evidence>
<reference evidence="2" key="1">
    <citation type="journal article" date="2021" name="Mol. Ecol. Resour.">
        <title>Apolygus lucorum genome provides insights into omnivorousness and mesophyll feeding.</title>
        <authorList>
            <person name="Liu Y."/>
            <person name="Liu H."/>
            <person name="Wang H."/>
            <person name="Huang T."/>
            <person name="Liu B."/>
            <person name="Yang B."/>
            <person name="Yin L."/>
            <person name="Li B."/>
            <person name="Zhang Y."/>
            <person name="Zhang S."/>
            <person name="Jiang F."/>
            <person name="Zhang X."/>
            <person name="Ren Y."/>
            <person name="Wang B."/>
            <person name="Wang S."/>
            <person name="Lu Y."/>
            <person name="Wu K."/>
            <person name="Fan W."/>
            <person name="Wang G."/>
        </authorList>
    </citation>
    <scope>NUCLEOTIDE SEQUENCE</scope>
    <source>
        <strain evidence="2">12Hb</strain>
    </source>
</reference>
<dbReference type="EMBL" id="WIXP02000006">
    <property type="protein sequence ID" value="KAF6209726.1"/>
    <property type="molecule type" value="Genomic_DNA"/>
</dbReference>
<feature type="region of interest" description="Disordered" evidence="1">
    <location>
        <begin position="1"/>
        <end position="20"/>
    </location>
</feature>
<dbReference type="GO" id="GO:0048487">
    <property type="term" value="F:beta-tubulin binding"/>
    <property type="evidence" value="ECO:0007669"/>
    <property type="project" value="InterPro"/>
</dbReference>
<dbReference type="InterPro" id="IPR036126">
    <property type="entry name" value="TBCA_sf"/>
</dbReference>
<evidence type="ECO:0000313" key="2">
    <source>
        <dbReference type="EMBL" id="KAF6209726.1"/>
    </source>
</evidence>